<dbReference type="EMBL" id="VIWX01000001">
    <property type="protein sequence ID" value="TWG07452.1"/>
    <property type="molecule type" value="Genomic_DNA"/>
</dbReference>
<comment type="caution">
    <text evidence="1">The sequence shown here is derived from an EMBL/GenBank/DDBJ whole genome shotgun (WGS) entry which is preliminary data.</text>
</comment>
<dbReference type="InterPro" id="IPR036770">
    <property type="entry name" value="Ankyrin_rpt-contain_sf"/>
</dbReference>
<dbReference type="SUPFAM" id="SSF48403">
    <property type="entry name" value="Ankyrin repeat"/>
    <property type="match status" value="1"/>
</dbReference>
<dbReference type="AlphaFoldDB" id="A0A561V761"/>
<protein>
    <submittedName>
        <fullName evidence="1">Uncharacterized protein</fullName>
    </submittedName>
</protein>
<keyword evidence="2" id="KW-1185">Reference proteome</keyword>
<sequence>MPSNMRWVARSGSVDDFLALYEPSMATGWTDSSGRSLLHCVLANKDPAARVALANRVLDDGADASALTEEGRTAAHVLLAQKRHDPPAEAPLLERLFDGGADVNHVVKAEQAGTPLYALAEQFQFPDEFFAPYYDVFFARPDLDLTKGTLHGQCDMWIFRGWWDRRSDLVRRAEDYLMTVVGIHPRDV</sequence>
<reference evidence="1 2" key="1">
    <citation type="submission" date="2019-06" db="EMBL/GenBank/DDBJ databases">
        <title>Sequencing the genomes of 1000 actinobacteria strains.</title>
        <authorList>
            <person name="Klenk H.-P."/>
        </authorList>
    </citation>
    <scope>NUCLEOTIDE SEQUENCE [LARGE SCALE GENOMIC DNA]</scope>
    <source>
        <strain evidence="1 2">DSM 46699</strain>
    </source>
</reference>
<organism evidence="1 2">
    <name type="scientific">Saccharopolyspora dendranthemae</name>
    <dbReference type="NCBI Taxonomy" id="1181886"/>
    <lineage>
        <taxon>Bacteria</taxon>
        <taxon>Bacillati</taxon>
        <taxon>Actinomycetota</taxon>
        <taxon>Actinomycetes</taxon>
        <taxon>Pseudonocardiales</taxon>
        <taxon>Pseudonocardiaceae</taxon>
        <taxon>Saccharopolyspora</taxon>
    </lineage>
</organism>
<accession>A0A561V761</accession>
<dbReference type="Gene3D" id="1.25.40.20">
    <property type="entry name" value="Ankyrin repeat-containing domain"/>
    <property type="match status" value="1"/>
</dbReference>
<proteinExistence type="predicted"/>
<name>A0A561V761_9PSEU</name>
<gene>
    <name evidence="1" type="ORF">FHU35_1168</name>
</gene>
<evidence type="ECO:0000313" key="2">
    <source>
        <dbReference type="Proteomes" id="UP000316184"/>
    </source>
</evidence>
<evidence type="ECO:0000313" key="1">
    <source>
        <dbReference type="EMBL" id="TWG07452.1"/>
    </source>
</evidence>
<dbReference type="Proteomes" id="UP000316184">
    <property type="component" value="Unassembled WGS sequence"/>
</dbReference>